<dbReference type="PANTHER" id="PTHR39394">
    <property type="entry name" value="YALI0E31793P"/>
    <property type="match status" value="1"/>
</dbReference>
<reference evidence="3" key="1">
    <citation type="submission" date="2020-05" db="EMBL/GenBank/DDBJ databases">
        <title>Mycena genomes resolve the evolution of fungal bioluminescence.</title>
        <authorList>
            <person name="Tsai I.J."/>
        </authorList>
    </citation>
    <scope>NUCLEOTIDE SEQUENCE</scope>
    <source>
        <strain evidence="3">110903Hualien_Pintung</strain>
    </source>
</reference>
<proteinExistence type="predicted"/>
<dbReference type="Pfam" id="PF09350">
    <property type="entry name" value="DJC28_CD"/>
    <property type="match status" value="1"/>
</dbReference>
<dbReference type="PANTHER" id="PTHR39394:SF1">
    <property type="entry name" value="DNAJ HOMOLOGUE SUBFAMILY C MEMBER 28 CONSERVED DOMAIN-CONTAINING PROTEIN"/>
    <property type="match status" value="1"/>
</dbReference>
<feature type="region of interest" description="Disordered" evidence="1">
    <location>
        <begin position="122"/>
        <end position="151"/>
    </location>
</feature>
<comment type="caution">
    <text evidence="3">The sequence shown here is derived from an EMBL/GenBank/DDBJ whole genome shotgun (WGS) entry which is preliminary data.</text>
</comment>
<evidence type="ECO:0000313" key="4">
    <source>
        <dbReference type="Proteomes" id="UP000613580"/>
    </source>
</evidence>
<feature type="compositionally biased region" description="Basic and acidic residues" evidence="1">
    <location>
        <begin position="136"/>
        <end position="151"/>
    </location>
</feature>
<accession>A0A8H6RUN9</accession>
<evidence type="ECO:0000313" key="3">
    <source>
        <dbReference type="EMBL" id="KAF7288170.1"/>
    </source>
</evidence>
<dbReference type="EMBL" id="JACAZE010000048">
    <property type="protein sequence ID" value="KAF7288170.1"/>
    <property type="molecule type" value="Genomic_DNA"/>
</dbReference>
<dbReference type="InterPro" id="IPR018961">
    <property type="entry name" value="DnaJ_homolog_subfam-C_membr-28"/>
</dbReference>
<dbReference type="OrthoDB" id="547796at2759"/>
<organism evidence="3 4">
    <name type="scientific">Mycena chlorophos</name>
    <name type="common">Agaric fungus</name>
    <name type="synonym">Agaricus chlorophos</name>
    <dbReference type="NCBI Taxonomy" id="658473"/>
    <lineage>
        <taxon>Eukaryota</taxon>
        <taxon>Fungi</taxon>
        <taxon>Dikarya</taxon>
        <taxon>Basidiomycota</taxon>
        <taxon>Agaricomycotina</taxon>
        <taxon>Agaricomycetes</taxon>
        <taxon>Agaricomycetidae</taxon>
        <taxon>Agaricales</taxon>
        <taxon>Marasmiineae</taxon>
        <taxon>Mycenaceae</taxon>
        <taxon>Mycena</taxon>
    </lineage>
</organism>
<sequence>MLLNLTLRRLNNAPIGSAKLLADSLKEEAEAKVRRVLISEQPPNWDGEERIEDTILRMLVDKHRPLRTGTIQTAEQKIHKAVESGKLQPHIQVQAHLPPGTSSWTDVPLLPGSAHHRPWHTEFKAPDVSSPSVRHARMDPAPRKDSGLEDDRVHLERAQKELHKKLGRLSRAKESTLDYRLGLGVHASQGRRPNPVSMRGWTNLIEDKIEKARRAGLFESVKGRGKPLPSRAIEESNPFLSRQEFLINRIVKRNGAAPPWIQLQQELDEAVRTFRHLLLDSWSRYAIRSLPASPSESEIHSFCDHSWSITHASYHTAALAKLNDQVRRYNALAPYAVRRPLHALETELRRVYKLGPDEIVRVLASRKRLRKGGFDTVGGEAHFGMDWSWLWSRWRWLVWLQAAFVRVIRKRV</sequence>
<dbReference type="AlphaFoldDB" id="A0A8H6RUN9"/>
<protein>
    <submittedName>
        <fullName evidence="3">DUF1992 domain-containing protein</fullName>
    </submittedName>
</protein>
<feature type="domain" description="DnaJ homologue subfamily C member 28 conserved" evidence="2">
    <location>
        <begin position="204"/>
        <end position="275"/>
    </location>
</feature>
<dbReference type="Proteomes" id="UP000613580">
    <property type="component" value="Unassembled WGS sequence"/>
</dbReference>
<gene>
    <name evidence="3" type="ORF">HMN09_01420100</name>
</gene>
<name>A0A8H6RUN9_MYCCL</name>
<evidence type="ECO:0000259" key="2">
    <source>
        <dbReference type="Pfam" id="PF09350"/>
    </source>
</evidence>
<keyword evidence="4" id="KW-1185">Reference proteome</keyword>
<evidence type="ECO:0000256" key="1">
    <source>
        <dbReference type="SAM" id="MobiDB-lite"/>
    </source>
</evidence>